<protein>
    <submittedName>
        <fullName evidence="1">Uncharacterized protein</fullName>
    </submittedName>
</protein>
<keyword evidence="2" id="KW-1185">Reference proteome</keyword>
<sequence>MGGFHGFSRTFVRIRVCRRLRNLNADIFEDDINVNLFGFPNEI</sequence>
<evidence type="ECO:0000313" key="2">
    <source>
        <dbReference type="Proteomes" id="UP000005365"/>
    </source>
</evidence>
<organism evidence="1 2">
    <name type="scientific">Neisseria sicca ATCC 29256</name>
    <dbReference type="NCBI Taxonomy" id="547045"/>
    <lineage>
        <taxon>Bacteria</taxon>
        <taxon>Pseudomonadati</taxon>
        <taxon>Pseudomonadota</taxon>
        <taxon>Betaproteobacteria</taxon>
        <taxon>Neisseriales</taxon>
        <taxon>Neisseriaceae</taxon>
        <taxon>Neisseria</taxon>
    </lineage>
</organism>
<dbReference type="EMBL" id="ACKO02000003">
    <property type="protein sequence ID" value="EET45532.1"/>
    <property type="molecule type" value="Genomic_DNA"/>
</dbReference>
<comment type="caution">
    <text evidence="1">The sequence shown here is derived from an EMBL/GenBank/DDBJ whole genome shotgun (WGS) entry which is preliminary data.</text>
</comment>
<name>C6M2L0_NEISI</name>
<proteinExistence type="predicted"/>
<gene>
    <name evidence="1" type="ORF">NEISICOT_00750</name>
</gene>
<accession>C6M2L0</accession>
<dbReference type="AlphaFoldDB" id="C6M2L0"/>
<reference evidence="1" key="1">
    <citation type="submission" date="2009-07" db="EMBL/GenBank/DDBJ databases">
        <authorList>
            <person name="Weinstock G."/>
            <person name="Sodergren E."/>
            <person name="Clifton S."/>
            <person name="Fulton L."/>
            <person name="Fulton B."/>
            <person name="Courtney L."/>
            <person name="Fronick C."/>
            <person name="Harrison M."/>
            <person name="Strong C."/>
            <person name="Farmer C."/>
            <person name="Delahaunty K."/>
            <person name="Markovic C."/>
            <person name="Hall O."/>
            <person name="Minx P."/>
            <person name="Tomlinson C."/>
            <person name="Mitreva M."/>
            <person name="Nelson J."/>
            <person name="Hou S."/>
            <person name="Wollam A."/>
            <person name="Pepin K.H."/>
            <person name="Johnson M."/>
            <person name="Bhonagiri V."/>
            <person name="Nash W.E."/>
            <person name="Warren W."/>
            <person name="Chinwalla A."/>
            <person name="Mardis E.R."/>
            <person name="Wilson R.K."/>
        </authorList>
    </citation>
    <scope>NUCLEOTIDE SEQUENCE [LARGE SCALE GENOMIC DNA]</scope>
    <source>
        <strain evidence="1">ATCC 29256</strain>
    </source>
</reference>
<dbReference type="Proteomes" id="UP000005365">
    <property type="component" value="Unassembled WGS sequence"/>
</dbReference>
<evidence type="ECO:0000313" key="1">
    <source>
        <dbReference type="EMBL" id="EET45532.1"/>
    </source>
</evidence>